<protein>
    <recommendedName>
        <fullName evidence="3">Schlafen AlbA-2 domain-containing protein</fullName>
    </recommendedName>
</protein>
<dbReference type="EMBL" id="BAAAME010000020">
    <property type="protein sequence ID" value="GAA1754465.1"/>
    <property type="molecule type" value="Genomic_DNA"/>
</dbReference>
<name>A0ABP4WKU3_9ACTN</name>
<sequence length="374" mass="41384">MATCRSFEGIPHLALLDLRLMERQRFEARVIEIVDAAIAGTQVEDDRVELKRDWPDAGLKVARQVAGHANASGGEPILWIIGVDERGRRVHGAGGTEPSNWWGSVSRHFDEVHPELQILNVPIGRGKSVVALHFTSDRAPYIVGVENGGRVEREVPWREGNSTRTAHRSELIRSVISEASVPTLELIGGQVDVERYAGNDGPHENPRDYRLGTLRVSTKLKMFMSPQGAAYLPEHRQNLRISTLRGGSFDLGTFNLFGSYRHEGISKFGVPQRVAEGGVAIQGRSSIDVTGPGQLELFGDCVLAFGEGSELLRARKLGLALTMPVDQSDRAARLNCQLEVPAKAEFDERDIPDRYDSWHVARRFSVGAVARDWR</sequence>
<reference evidence="2" key="1">
    <citation type="journal article" date="2019" name="Int. J. Syst. Evol. Microbiol.">
        <title>The Global Catalogue of Microorganisms (GCM) 10K type strain sequencing project: providing services to taxonomists for standard genome sequencing and annotation.</title>
        <authorList>
            <consortium name="The Broad Institute Genomics Platform"/>
            <consortium name="The Broad Institute Genome Sequencing Center for Infectious Disease"/>
            <person name="Wu L."/>
            <person name="Ma J."/>
        </authorList>
    </citation>
    <scope>NUCLEOTIDE SEQUENCE [LARGE SCALE GENOMIC DNA]</scope>
    <source>
        <strain evidence="2">JCM 13518</strain>
    </source>
</reference>
<accession>A0ABP4WKU3</accession>
<proteinExistence type="predicted"/>
<comment type="caution">
    <text evidence="1">The sequence shown here is derived from an EMBL/GenBank/DDBJ whole genome shotgun (WGS) entry which is preliminary data.</text>
</comment>
<keyword evidence="2" id="KW-1185">Reference proteome</keyword>
<dbReference type="Gene3D" id="3.30.950.30">
    <property type="entry name" value="Schlafen, AAA domain"/>
    <property type="match status" value="1"/>
</dbReference>
<evidence type="ECO:0008006" key="3">
    <source>
        <dbReference type="Google" id="ProtNLM"/>
    </source>
</evidence>
<organism evidence="1 2">
    <name type="scientific">Aeromicrobium alkaliterrae</name>
    <dbReference type="NCBI Taxonomy" id="302168"/>
    <lineage>
        <taxon>Bacteria</taxon>
        <taxon>Bacillati</taxon>
        <taxon>Actinomycetota</taxon>
        <taxon>Actinomycetes</taxon>
        <taxon>Propionibacteriales</taxon>
        <taxon>Nocardioidaceae</taxon>
        <taxon>Aeromicrobium</taxon>
    </lineage>
</organism>
<dbReference type="Proteomes" id="UP001501057">
    <property type="component" value="Unassembled WGS sequence"/>
</dbReference>
<evidence type="ECO:0000313" key="2">
    <source>
        <dbReference type="Proteomes" id="UP001501057"/>
    </source>
</evidence>
<evidence type="ECO:0000313" key="1">
    <source>
        <dbReference type="EMBL" id="GAA1754465.1"/>
    </source>
</evidence>
<dbReference type="InterPro" id="IPR038461">
    <property type="entry name" value="Schlafen_AlbA_2_dom_sf"/>
</dbReference>
<gene>
    <name evidence="1" type="ORF">GCM10009710_37170</name>
</gene>